<dbReference type="InterPro" id="IPR036549">
    <property type="entry name" value="CX6/COA6-like_sf"/>
</dbReference>
<evidence type="ECO:0000256" key="1">
    <source>
        <dbReference type="ARBA" id="ARBA00004173"/>
    </source>
</evidence>
<sequence>MKSLKHSINLSEEKIKAIKAGYLIFLFFRECLQNYQNFYDQISLFIQHGMPMFFGFSWTLPAVMPAVALKYFAYIHTRIGQVMVMFLKGLGEQSALLHFTVKCGHLTARVDTRTYLKTSASQLALRCVRNFTIKCSECMAVKGEDIPECQKFVKYYRSLCPSEWDRSRVASHLAQLTNLTLLPESGTTPSSGPLYRFLI</sequence>
<proteinExistence type="predicted"/>
<keyword evidence="3" id="KW-1133">Transmembrane helix</keyword>
<accession>A0ABR2N402</accession>
<name>A0ABR2N402_9ASPA</name>
<gene>
    <name evidence="4" type="primary">COX6B-1</name>
    <name evidence="4" type="ORF">KSP40_PGU010655</name>
</gene>
<organism evidence="4 5">
    <name type="scientific">Platanthera guangdongensis</name>
    <dbReference type="NCBI Taxonomy" id="2320717"/>
    <lineage>
        <taxon>Eukaryota</taxon>
        <taxon>Viridiplantae</taxon>
        <taxon>Streptophyta</taxon>
        <taxon>Embryophyta</taxon>
        <taxon>Tracheophyta</taxon>
        <taxon>Spermatophyta</taxon>
        <taxon>Magnoliopsida</taxon>
        <taxon>Liliopsida</taxon>
        <taxon>Asparagales</taxon>
        <taxon>Orchidaceae</taxon>
        <taxon>Orchidoideae</taxon>
        <taxon>Orchideae</taxon>
        <taxon>Orchidinae</taxon>
        <taxon>Platanthera</taxon>
    </lineage>
</organism>
<evidence type="ECO:0000256" key="2">
    <source>
        <dbReference type="ARBA" id="ARBA00023128"/>
    </source>
</evidence>
<dbReference type="Proteomes" id="UP001412067">
    <property type="component" value="Unassembled WGS sequence"/>
</dbReference>
<comment type="subcellular location">
    <subcellularLocation>
        <location evidence="1">Mitochondrion</location>
    </subcellularLocation>
</comment>
<dbReference type="InterPro" id="IPR003213">
    <property type="entry name" value="Cyt_c_oxidase_su6B"/>
</dbReference>
<keyword evidence="3" id="KW-0472">Membrane</keyword>
<evidence type="ECO:0000256" key="3">
    <source>
        <dbReference type="SAM" id="Phobius"/>
    </source>
</evidence>
<dbReference type="PANTHER" id="PTHR46281:SF8">
    <property type="entry name" value="CYTOCHROME C OXIDASE SUBUNIT 12, MITOCHONDRIAL"/>
    <property type="match status" value="1"/>
</dbReference>
<protein>
    <submittedName>
        <fullName evidence="4">Cytochrome c oxidase subunit 6b-1</fullName>
    </submittedName>
</protein>
<dbReference type="Gene3D" id="1.10.10.140">
    <property type="entry name" value="Cytochrome c oxidase, subunit VIb"/>
    <property type="match status" value="1"/>
</dbReference>
<reference evidence="4 5" key="1">
    <citation type="journal article" date="2022" name="Nat. Plants">
        <title>Genomes of leafy and leafless Platanthera orchids illuminate the evolution of mycoheterotrophy.</title>
        <authorList>
            <person name="Li M.H."/>
            <person name="Liu K.W."/>
            <person name="Li Z."/>
            <person name="Lu H.C."/>
            <person name="Ye Q.L."/>
            <person name="Zhang D."/>
            <person name="Wang J.Y."/>
            <person name="Li Y.F."/>
            <person name="Zhong Z.M."/>
            <person name="Liu X."/>
            <person name="Yu X."/>
            <person name="Liu D.K."/>
            <person name="Tu X.D."/>
            <person name="Liu B."/>
            <person name="Hao Y."/>
            <person name="Liao X.Y."/>
            <person name="Jiang Y.T."/>
            <person name="Sun W.H."/>
            <person name="Chen J."/>
            <person name="Chen Y.Q."/>
            <person name="Ai Y."/>
            <person name="Zhai J.W."/>
            <person name="Wu S.S."/>
            <person name="Zhou Z."/>
            <person name="Hsiao Y.Y."/>
            <person name="Wu W.L."/>
            <person name="Chen Y.Y."/>
            <person name="Lin Y.F."/>
            <person name="Hsu J.L."/>
            <person name="Li C.Y."/>
            <person name="Wang Z.W."/>
            <person name="Zhao X."/>
            <person name="Zhong W.Y."/>
            <person name="Ma X.K."/>
            <person name="Ma L."/>
            <person name="Huang J."/>
            <person name="Chen G.Z."/>
            <person name="Huang M.Z."/>
            <person name="Huang L."/>
            <person name="Peng D.H."/>
            <person name="Luo Y.B."/>
            <person name="Zou S.Q."/>
            <person name="Chen S.P."/>
            <person name="Lan S."/>
            <person name="Tsai W.C."/>
            <person name="Van de Peer Y."/>
            <person name="Liu Z.J."/>
        </authorList>
    </citation>
    <scope>NUCLEOTIDE SEQUENCE [LARGE SCALE GENOMIC DNA]</scope>
    <source>
        <strain evidence="4">Lor288</strain>
    </source>
</reference>
<evidence type="ECO:0000313" key="4">
    <source>
        <dbReference type="EMBL" id="KAK8970858.1"/>
    </source>
</evidence>
<keyword evidence="5" id="KW-1185">Reference proteome</keyword>
<feature type="transmembrane region" description="Helical" evidence="3">
    <location>
        <begin position="53"/>
        <end position="73"/>
    </location>
</feature>
<keyword evidence="2" id="KW-0496">Mitochondrion</keyword>
<evidence type="ECO:0000313" key="5">
    <source>
        <dbReference type="Proteomes" id="UP001412067"/>
    </source>
</evidence>
<dbReference type="SUPFAM" id="SSF47694">
    <property type="entry name" value="Cytochrome c oxidase subunit h"/>
    <property type="match status" value="1"/>
</dbReference>
<keyword evidence="3" id="KW-0812">Transmembrane</keyword>
<dbReference type="PANTHER" id="PTHR46281">
    <property type="entry name" value="CYTOCHROME C OXIDASE SUBUNIT 6B"/>
    <property type="match status" value="1"/>
</dbReference>
<comment type="caution">
    <text evidence="4">The sequence shown here is derived from an EMBL/GenBank/DDBJ whole genome shotgun (WGS) entry which is preliminary data.</text>
</comment>
<dbReference type="EMBL" id="JBBWWR010000001">
    <property type="protein sequence ID" value="KAK8970858.1"/>
    <property type="molecule type" value="Genomic_DNA"/>
</dbReference>